<dbReference type="Proteomes" id="UP001163823">
    <property type="component" value="Chromosome 5"/>
</dbReference>
<proteinExistence type="predicted"/>
<dbReference type="EMBL" id="JARAOO010000005">
    <property type="protein sequence ID" value="KAJ7967306.1"/>
    <property type="molecule type" value="Genomic_DNA"/>
</dbReference>
<dbReference type="KEGG" id="qsa:O6P43_011585"/>
<feature type="region of interest" description="Disordered" evidence="1">
    <location>
        <begin position="476"/>
        <end position="533"/>
    </location>
</feature>
<evidence type="ECO:0000313" key="3">
    <source>
        <dbReference type="Proteomes" id="UP001163823"/>
    </source>
</evidence>
<protein>
    <submittedName>
        <fullName evidence="2">F-box protein</fullName>
    </submittedName>
</protein>
<keyword evidence="3" id="KW-1185">Reference proteome</keyword>
<gene>
    <name evidence="2" type="ORF">O6P43_011585</name>
</gene>
<dbReference type="PANTHER" id="PTHR36062">
    <property type="entry name" value="OS01G0687300 PROTEIN"/>
    <property type="match status" value="1"/>
</dbReference>
<organism evidence="2 3">
    <name type="scientific">Quillaja saponaria</name>
    <name type="common">Soap bark tree</name>
    <dbReference type="NCBI Taxonomy" id="32244"/>
    <lineage>
        <taxon>Eukaryota</taxon>
        <taxon>Viridiplantae</taxon>
        <taxon>Streptophyta</taxon>
        <taxon>Embryophyta</taxon>
        <taxon>Tracheophyta</taxon>
        <taxon>Spermatophyta</taxon>
        <taxon>Magnoliopsida</taxon>
        <taxon>eudicotyledons</taxon>
        <taxon>Gunneridae</taxon>
        <taxon>Pentapetalae</taxon>
        <taxon>rosids</taxon>
        <taxon>fabids</taxon>
        <taxon>Fabales</taxon>
        <taxon>Quillajaceae</taxon>
        <taxon>Quillaja</taxon>
    </lineage>
</organism>
<evidence type="ECO:0000313" key="2">
    <source>
        <dbReference type="EMBL" id="KAJ7967306.1"/>
    </source>
</evidence>
<comment type="caution">
    <text evidence="2">The sequence shown here is derived from an EMBL/GenBank/DDBJ whole genome shotgun (WGS) entry which is preliminary data.</text>
</comment>
<feature type="region of interest" description="Disordered" evidence="1">
    <location>
        <begin position="255"/>
        <end position="274"/>
    </location>
</feature>
<reference evidence="2" key="1">
    <citation type="journal article" date="2023" name="Science">
        <title>Elucidation of the pathway for biosynthesis of saponin adjuvants from the soapbark tree.</title>
        <authorList>
            <person name="Reed J."/>
            <person name="Orme A."/>
            <person name="El-Demerdash A."/>
            <person name="Owen C."/>
            <person name="Martin L.B.B."/>
            <person name="Misra R.C."/>
            <person name="Kikuchi S."/>
            <person name="Rejzek M."/>
            <person name="Martin A.C."/>
            <person name="Harkess A."/>
            <person name="Leebens-Mack J."/>
            <person name="Louveau T."/>
            <person name="Stephenson M.J."/>
            <person name="Osbourn A."/>
        </authorList>
    </citation>
    <scope>NUCLEOTIDE SEQUENCE</scope>
    <source>
        <strain evidence="2">S10</strain>
    </source>
</reference>
<dbReference type="AlphaFoldDB" id="A0AAD7M1F3"/>
<dbReference type="InterPro" id="IPR037476">
    <property type="entry name" value="PCH1"/>
</dbReference>
<sequence length="704" mass="78295">MAHWTNTSCKSATQACNRSLIDYDSKRAGEEENDGEKHVLLRKTDVATHTSKKAGEFKEESNAASVTFINESATLSCKRLRKETLECEPCPVFNLSEKGDGILSLERDKDATCNAGVLMSQIHPKPGYRNLSFDRGKSHLPSKRAWVPPETETLPGEYHHQTEGILSCGDLPVLPHNLFEKTSIENSISDIMPYGYNRGRTPMHSVMHRQHEINQSKEHVTNSNYHNYSSFLVHQKKTNTLLDSQRSGVSVLGEYGATPLPHDSSTSSDSEPDFVSDQHQRMLYSGTAFPSEATNPKRIYRGSSSLSQMHSIHDMETMRIYTVEESSRGYPKLSQTTNHLLISKKTDFKLSDRGQLFREPTISSKFEGNAFKKFLSFSPYVGNQSQQGVKIQALGSSTDNEGKDKVRDVRTSLCLKNESSAETNIMDINAFQENHLSGFVSSPMHKCMIDGEASQQSQRLVSSARQETKMKPLNTMLPDINEEPPKLPALASPVDDRDTRTSTSRTQSLDAKHFLSHAEQPANSRSSGCRGGSLGPEPSFTWFKRLKSSASASAYRKSSKMGETSSPKKGNKIFSKILNVTKTGTDPKKNRYHAEEQTVPNLLATTLTNGVTSSLNSEKKTQDISLSHPWIQRWSHIRAVSSPKKHEPVVSGELQPSKAVLEELQKKQFPSIAAMALMGKTMSGMHPCEFIKKGSSVVWNTKAF</sequence>
<dbReference type="PANTHER" id="PTHR36062:SF1">
    <property type="entry name" value="OS01G0687300 PROTEIN"/>
    <property type="match status" value="1"/>
</dbReference>
<accession>A0AAD7M1F3</accession>
<name>A0AAD7M1F3_QUISA</name>
<dbReference type="GO" id="GO:0010099">
    <property type="term" value="P:regulation of photomorphogenesis"/>
    <property type="evidence" value="ECO:0007669"/>
    <property type="project" value="InterPro"/>
</dbReference>
<evidence type="ECO:0000256" key="1">
    <source>
        <dbReference type="SAM" id="MobiDB-lite"/>
    </source>
</evidence>